<dbReference type="OrthoDB" id="6079689at2759"/>
<dbReference type="PANTHER" id="PTHR46363">
    <property type="entry name" value="DEOXYRIBONUCLEASE TATDN2-RELATED"/>
    <property type="match status" value="1"/>
</dbReference>
<evidence type="ECO:0000313" key="3">
    <source>
        <dbReference type="Proteomes" id="UP000006514"/>
    </source>
</evidence>
<proteinExistence type="predicted"/>
<evidence type="ECO:0000313" key="2">
    <source>
        <dbReference type="EMBL" id="EJD40850.1"/>
    </source>
</evidence>
<dbReference type="InterPro" id="IPR032466">
    <property type="entry name" value="Metal_Hydrolase"/>
</dbReference>
<dbReference type="CDD" id="cd01310">
    <property type="entry name" value="TatD_DNAse"/>
    <property type="match status" value="1"/>
</dbReference>
<dbReference type="KEGG" id="adl:AURDEDRAFT_170043"/>
<dbReference type="AlphaFoldDB" id="J0LJR3"/>
<dbReference type="EMBL" id="JH687798">
    <property type="protein sequence ID" value="EJD40850.1"/>
    <property type="molecule type" value="Genomic_DNA"/>
</dbReference>
<protein>
    <submittedName>
        <fullName evidence="2">Hydrolase</fullName>
    </submittedName>
</protein>
<dbReference type="eggNOG" id="KOG3020">
    <property type="taxonomic scope" value="Eukaryota"/>
</dbReference>
<dbReference type="InterPro" id="IPR018228">
    <property type="entry name" value="DNase_TatD-rel_CS"/>
</dbReference>
<sequence>MAKKKSQQIPEDVLSLPAHASALGDGGAAPVVDTHTHLLSTFSWYRSKYKEGACETVWDFVRAMCNTPASDTDAAKQRVKRHAVTSMVDVWCEPGSWRDWHEIADSAVAGHSKKEAWGACEYYFAMGVHPHEAKHYTDKIEAEILEAMKHPRCVSWGEMGLDYHYSFSEHPIQQEVFRRQLKKAVELGKPLTIHTREAEEDTERILKEVVPKDHKIHIHCFTDTPEFAERLLAHFPNLYIGITGVVTYSTNTNTSELLRRMANSPSDRLRILLETDAPYMTPSNIYAALPELRGRNGGNNTRLPLCHPGMIPWTAEFVSDVVKDLTTDAVLRASAENARFVYGV</sequence>
<dbReference type="InterPro" id="IPR001130">
    <property type="entry name" value="TatD-like"/>
</dbReference>
<dbReference type="OMA" id="IHIHCYT"/>
<dbReference type="Proteomes" id="UP000006514">
    <property type="component" value="Unassembled WGS sequence"/>
</dbReference>
<dbReference type="InParanoid" id="J0LJR3"/>
<reference evidence="3" key="1">
    <citation type="journal article" date="2012" name="Science">
        <title>The Paleozoic origin of enzymatic lignin decomposition reconstructed from 31 fungal genomes.</title>
        <authorList>
            <person name="Floudas D."/>
            <person name="Binder M."/>
            <person name="Riley R."/>
            <person name="Barry K."/>
            <person name="Blanchette R.A."/>
            <person name="Henrissat B."/>
            <person name="Martinez A.T."/>
            <person name="Otillar R."/>
            <person name="Spatafora J.W."/>
            <person name="Yadav J.S."/>
            <person name="Aerts A."/>
            <person name="Benoit I."/>
            <person name="Boyd A."/>
            <person name="Carlson A."/>
            <person name="Copeland A."/>
            <person name="Coutinho P.M."/>
            <person name="de Vries R.P."/>
            <person name="Ferreira P."/>
            <person name="Findley K."/>
            <person name="Foster B."/>
            <person name="Gaskell J."/>
            <person name="Glotzer D."/>
            <person name="Gorecki P."/>
            <person name="Heitman J."/>
            <person name="Hesse C."/>
            <person name="Hori C."/>
            <person name="Igarashi K."/>
            <person name="Jurgens J.A."/>
            <person name="Kallen N."/>
            <person name="Kersten P."/>
            <person name="Kohler A."/>
            <person name="Kuees U."/>
            <person name="Kumar T.K.A."/>
            <person name="Kuo A."/>
            <person name="LaButti K."/>
            <person name="Larrondo L.F."/>
            <person name="Lindquist E."/>
            <person name="Ling A."/>
            <person name="Lombard V."/>
            <person name="Lucas S."/>
            <person name="Lundell T."/>
            <person name="Martin R."/>
            <person name="McLaughlin D.J."/>
            <person name="Morgenstern I."/>
            <person name="Morin E."/>
            <person name="Murat C."/>
            <person name="Nagy L.G."/>
            <person name="Nolan M."/>
            <person name="Ohm R.A."/>
            <person name="Patyshakuliyeva A."/>
            <person name="Rokas A."/>
            <person name="Ruiz-Duenas F.J."/>
            <person name="Sabat G."/>
            <person name="Salamov A."/>
            <person name="Samejima M."/>
            <person name="Schmutz J."/>
            <person name="Slot J.C."/>
            <person name="St John F."/>
            <person name="Stenlid J."/>
            <person name="Sun H."/>
            <person name="Sun S."/>
            <person name="Syed K."/>
            <person name="Tsang A."/>
            <person name="Wiebenga A."/>
            <person name="Young D."/>
            <person name="Pisabarro A."/>
            <person name="Eastwood D.C."/>
            <person name="Martin F."/>
            <person name="Cullen D."/>
            <person name="Grigoriev I.V."/>
            <person name="Hibbett D.S."/>
        </authorList>
    </citation>
    <scope>NUCLEOTIDE SEQUENCE [LARGE SCALE GENOMIC DNA]</scope>
    <source>
        <strain evidence="3">TFB10046</strain>
    </source>
</reference>
<organism evidence="2 3">
    <name type="scientific">Auricularia subglabra (strain TFB-10046 / SS5)</name>
    <name type="common">White-rot fungus</name>
    <name type="synonym">Auricularia delicata (strain TFB10046)</name>
    <dbReference type="NCBI Taxonomy" id="717982"/>
    <lineage>
        <taxon>Eukaryota</taxon>
        <taxon>Fungi</taxon>
        <taxon>Dikarya</taxon>
        <taxon>Basidiomycota</taxon>
        <taxon>Agaricomycotina</taxon>
        <taxon>Agaricomycetes</taxon>
        <taxon>Auriculariales</taxon>
        <taxon>Auriculariaceae</taxon>
        <taxon>Auricularia</taxon>
    </lineage>
</organism>
<keyword evidence="3" id="KW-1185">Reference proteome</keyword>
<gene>
    <name evidence="2" type="ORF">AURDEDRAFT_170043</name>
</gene>
<dbReference type="PROSITE" id="PS01090">
    <property type="entry name" value="TATD_2"/>
    <property type="match status" value="1"/>
</dbReference>
<dbReference type="GO" id="GO:0016788">
    <property type="term" value="F:hydrolase activity, acting on ester bonds"/>
    <property type="evidence" value="ECO:0007669"/>
    <property type="project" value="InterPro"/>
</dbReference>
<evidence type="ECO:0000256" key="1">
    <source>
        <dbReference type="ARBA" id="ARBA00022801"/>
    </source>
</evidence>
<dbReference type="Gene3D" id="3.20.20.140">
    <property type="entry name" value="Metal-dependent hydrolases"/>
    <property type="match status" value="1"/>
</dbReference>
<keyword evidence="1 2" id="KW-0378">Hydrolase</keyword>
<dbReference type="Pfam" id="PF01026">
    <property type="entry name" value="TatD_DNase"/>
    <property type="match status" value="1"/>
</dbReference>
<dbReference type="SUPFAM" id="SSF51556">
    <property type="entry name" value="Metallo-dependent hydrolases"/>
    <property type="match status" value="1"/>
</dbReference>
<dbReference type="PANTHER" id="PTHR46363:SF1">
    <property type="entry name" value="DEOXYRIBONUCLEASE TATDN2-RELATED"/>
    <property type="match status" value="1"/>
</dbReference>
<name>J0LJR3_AURST</name>
<accession>J0LJR3</accession>